<accession>A0A367GNG3</accession>
<dbReference type="Gene3D" id="2.40.30.100">
    <property type="entry name" value="AF2212/PG0164-like"/>
    <property type="match status" value="1"/>
</dbReference>
<dbReference type="InterPro" id="IPR037079">
    <property type="entry name" value="AF2212/PG0164-like_sf"/>
</dbReference>
<reference evidence="1 2" key="1">
    <citation type="submission" date="2018-05" db="EMBL/GenBank/DDBJ databases">
        <title>Mucilaginibacter hurinus sp. nov., isolated from briquette warehouse soil.</title>
        <authorList>
            <person name="Choi L."/>
        </authorList>
    </citation>
    <scope>NUCLEOTIDE SEQUENCE [LARGE SCALE GENOMIC DNA]</scope>
    <source>
        <strain evidence="1 2">ZR32</strain>
    </source>
</reference>
<sequence>MIDFTTVIHRFGDMGEKTGWTYVEIPPDIAQELKPGNRRSFRVRGKLDAYNIGGVALMPMGEGKFILVLNADMRKGIRKSKGAMLRLQLEEDVDFKVIAPADLLECFEFEPEAGEFFNSLALSHRNYFIKWIESAKTQPTRDKRIALTIDAMIKRWDYGQMIRASKKNV</sequence>
<dbReference type="OrthoDB" id="680797at2"/>
<dbReference type="Pfam" id="PF08922">
    <property type="entry name" value="DUF1905"/>
    <property type="match status" value="1"/>
</dbReference>
<evidence type="ECO:0000313" key="1">
    <source>
        <dbReference type="EMBL" id="RCH54396.1"/>
    </source>
</evidence>
<evidence type="ECO:0008006" key="3">
    <source>
        <dbReference type="Google" id="ProtNLM"/>
    </source>
</evidence>
<protein>
    <recommendedName>
        <fullName evidence="3">DUF1905 domain-containing protein</fullName>
    </recommendedName>
</protein>
<dbReference type="InterPro" id="IPR015018">
    <property type="entry name" value="DUF1905"/>
</dbReference>
<name>A0A367GNG3_9SPHI</name>
<dbReference type="Pfam" id="PF13376">
    <property type="entry name" value="OmdA"/>
    <property type="match status" value="1"/>
</dbReference>
<keyword evidence="2" id="KW-1185">Reference proteome</keyword>
<dbReference type="RefSeq" id="WP_114005907.1">
    <property type="nucleotide sequence ID" value="NZ_QGDC01000007.1"/>
</dbReference>
<gene>
    <name evidence="1" type="ORF">DJ568_13205</name>
</gene>
<comment type="caution">
    <text evidence="1">The sequence shown here is derived from an EMBL/GenBank/DDBJ whole genome shotgun (WGS) entry which is preliminary data.</text>
</comment>
<proteinExistence type="predicted"/>
<organism evidence="1 2">
    <name type="scientific">Mucilaginibacter hurinus</name>
    <dbReference type="NCBI Taxonomy" id="2201324"/>
    <lineage>
        <taxon>Bacteria</taxon>
        <taxon>Pseudomonadati</taxon>
        <taxon>Bacteroidota</taxon>
        <taxon>Sphingobacteriia</taxon>
        <taxon>Sphingobacteriales</taxon>
        <taxon>Sphingobacteriaceae</taxon>
        <taxon>Mucilaginibacter</taxon>
    </lineage>
</organism>
<dbReference type="EMBL" id="QGDC01000007">
    <property type="protein sequence ID" value="RCH54396.1"/>
    <property type="molecule type" value="Genomic_DNA"/>
</dbReference>
<evidence type="ECO:0000313" key="2">
    <source>
        <dbReference type="Proteomes" id="UP000253209"/>
    </source>
</evidence>
<dbReference type="AlphaFoldDB" id="A0A367GNG3"/>
<dbReference type="Proteomes" id="UP000253209">
    <property type="component" value="Unassembled WGS sequence"/>
</dbReference>
<dbReference type="SUPFAM" id="SSF141694">
    <property type="entry name" value="AF2212/PG0164-like"/>
    <property type="match status" value="1"/>
</dbReference>